<dbReference type="EMBL" id="JARKIB010000074">
    <property type="protein sequence ID" value="KAJ7748060.1"/>
    <property type="molecule type" value="Genomic_DNA"/>
</dbReference>
<proteinExistence type="predicted"/>
<evidence type="ECO:0000313" key="1">
    <source>
        <dbReference type="EMBL" id="KAJ7748060.1"/>
    </source>
</evidence>
<organism evidence="1 2">
    <name type="scientific">Mycena metata</name>
    <dbReference type="NCBI Taxonomy" id="1033252"/>
    <lineage>
        <taxon>Eukaryota</taxon>
        <taxon>Fungi</taxon>
        <taxon>Dikarya</taxon>
        <taxon>Basidiomycota</taxon>
        <taxon>Agaricomycotina</taxon>
        <taxon>Agaricomycetes</taxon>
        <taxon>Agaricomycetidae</taxon>
        <taxon>Agaricales</taxon>
        <taxon>Marasmiineae</taxon>
        <taxon>Mycenaceae</taxon>
        <taxon>Mycena</taxon>
    </lineage>
</organism>
<reference evidence="1" key="1">
    <citation type="submission" date="2023-03" db="EMBL/GenBank/DDBJ databases">
        <title>Massive genome expansion in bonnet fungi (Mycena s.s.) driven by repeated elements and novel gene families across ecological guilds.</title>
        <authorList>
            <consortium name="Lawrence Berkeley National Laboratory"/>
            <person name="Harder C.B."/>
            <person name="Miyauchi S."/>
            <person name="Viragh M."/>
            <person name="Kuo A."/>
            <person name="Thoen E."/>
            <person name="Andreopoulos B."/>
            <person name="Lu D."/>
            <person name="Skrede I."/>
            <person name="Drula E."/>
            <person name="Henrissat B."/>
            <person name="Morin E."/>
            <person name="Kohler A."/>
            <person name="Barry K."/>
            <person name="LaButti K."/>
            <person name="Morin E."/>
            <person name="Salamov A."/>
            <person name="Lipzen A."/>
            <person name="Mereny Z."/>
            <person name="Hegedus B."/>
            <person name="Baldrian P."/>
            <person name="Stursova M."/>
            <person name="Weitz H."/>
            <person name="Taylor A."/>
            <person name="Grigoriev I.V."/>
            <person name="Nagy L.G."/>
            <person name="Martin F."/>
            <person name="Kauserud H."/>
        </authorList>
    </citation>
    <scope>NUCLEOTIDE SEQUENCE</scope>
    <source>
        <strain evidence="1">CBHHK182m</strain>
    </source>
</reference>
<gene>
    <name evidence="1" type="ORF">B0H16DRAFT_1553847</name>
</gene>
<keyword evidence="2" id="KW-1185">Reference proteome</keyword>
<accession>A0AAD7IRH5</accession>
<sequence length="89" mass="9921">MSGSDADLSPIWELEPSVPNKNADLSQMIISPDGWVTNPRLHHLVWVPAWLHFCGPPTSLVITPNGATKLDLTNFVHGLDWVKCMLVEY</sequence>
<dbReference type="AlphaFoldDB" id="A0AAD7IRH5"/>
<evidence type="ECO:0000313" key="2">
    <source>
        <dbReference type="Proteomes" id="UP001215598"/>
    </source>
</evidence>
<protein>
    <submittedName>
        <fullName evidence="1">Uncharacterized protein</fullName>
    </submittedName>
</protein>
<name>A0AAD7IRH5_9AGAR</name>
<dbReference type="Proteomes" id="UP001215598">
    <property type="component" value="Unassembled WGS sequence"/>
</dbReference>
<comment type="caution">
    <text evidence="1">The sequence shown here is derived from an EMBL/GenBank/DDBJ whole genome shotgun (WGS) entry which is preliminary data.</text>
</comment>